<dbReference type="Pfam" id="PF04752">
    <property type="entry name" value="ChaC"/>
    <property type="match status" value="1"/>
</dbReference>
<reference evidence="5" key="2">
    <citation type="journal article" date="2018" name="Biosci. Biotechnol. Biochem.">
        <title>Polysaccharide hydrolase of the hadal zone amphipods Hirondellea gigas.</title>
        <authorList>
            <person name="Kobayashi H."/>
            <person name="Nagahama T."/>
            <person name="Arai W."/>
            <person name="Sasagawa Y."/>
            <person name="Umeda M."/>
            <person name="Hayashi T."/>
            <person name="Nikaido I."/>
            <person name="Watanabe H."/>
            <person name="Oguri K."/>
            <person name="Kitazato H."/>
            <person name="Fujioka K."/>
            <person name="Kido Y."/>
            <person name="Takami H."/>
        </authorList>
    </citation>
    <scope>NUCLEOTIDE SEQUENCE</scope>
    <source>
        <tissue evidence="5">Whole body</tissue>
    </source>
</reference>
<evidence type="ECO:0000256" key="2">
    <source>
        <dbReference type="ARBA" id="ARBA00012344"/>
    </source>
</evidence>
<dbReference type="GO" id="GO:0006751">
    <property type="term" value="P:glutathione catabolic process"/>
    <property type="evidence" value="ECO:0007669"/>
    <property type="project" value="InterPro"/>
</dbReference>
<comment type="catalytic activity">
    <reaction evidence="4">
        <text>glutathione = L-cysteinylglycine + 5-oxo-L-proline</text>
        <dbReference type="Rhea" id="RHEA:47724"/>
        <dbReference type="ChEBI" id="CHEBI:57925"/>
        <dbReference type="ChEBI" id="CHEBI:58402"/>
        <dbReference type="ChEBI" id="CHEBI:61694"/>
        <dbReference type="EC" id="4.3.2.7"/>
    </reaction>
</comment>
<dbReference type="GO" id="GO:0016740">
    <property type="term" value="F:transferase activity"/>
    <property type="evidence" value="ECO:0007669"/>
    <property type="project" value="UniProtKB-KW"/>
</dbReference>
<dbReference type="GO" id="GO:0005737">
    <property type="term" value="C:cytoplasm"/>
    <property type="evidence" value="ECO:0007669"/>
    <property type="project" value="TreeGrafter"/>
</dbReference>
<dbReference type="SUPFAM" id="SSF110857">
    <property type="entry name" value="Gamma-glutamyl cyclotransferase-like"/>
    <property type="match status" value="1"/>
</dbReference>
<dbReference type="Gene3D" id="3.10.490.10">
    <property type="entry name" value="Gamma-glutamyl cyclotransferase-like"/>
    <property type="match status" value="1"/>
</dbReference>
<proteinExistence type="evidence at transcript level"/>
<dbReference type="InterPro" id="IPR006840">
    <property type="entry name" value="ChaC"/>
</dbReference>
<dbReference type="AlphaFoldDB" id="A0A2P2I4M7"/>
<sequence>MENTSLWVFGYGSLCWHPGFSYTSSKIGHIKDYVRRFWQGNTTHRGIPGKPGRVATLVQEEQGTTFGVAYEVQGETAFKYLNCREVELGGYTTEIVTFQPREGPPFPVLLYIATPDSKDWSGPAPLHQIATQIISCSGPTGHNVEYLLRLAEFMREYIPEGYDEHLLTLETLVRNRVKENNLCLKSMMGEGPCRTLHHNSIVNPAAAAVAGAAVVPVERTNTYQFSAKVPVKKLRCLNL</sequence>
<comment type="similarity">
    <text evidence="1">Belongs to the gamma-glutamylcyclotransferase family. ChaC subfamily.</text>
</comment>
<keyword evidence="5" id="KW-0808">Transferase</keyword>
<dbReference type="EMBL" id="IACF01003196">
    <property type="protein sequence ID" value="LAB68820.1"/>
    <property type="molecule type" value="mRNA"/>
</dbReference>
<evidence type="ECO:0000256" key="1">
    <source>
        <dbReference type="ARBA" id="ARBA00009662"/>
    </source>
</evidence>
<name>A0A2P2I4M7_9CRUS</name>
<organism evidence="5">
    <name type="scientific">Hirondellea gigas</name>
    <dbReference type="NCBI Taxonomy" id="1518452"/>
    <lineage>
        <taxon>Eukaryota</taxon>
        <taxon>Metazoa</taxon>
        <taxon>Ecdysozoa</taxon>
        <taxon>Arthropoda</taxon>
        <taxon>Crustacea</taxon>
        <taxon>Multicrustacea</taxon>
        <taxon>Malacostraca</taxon>
        <taxon>Eumalacostraca</taxon>
        <taxon>Peracarida</taxon>
        <taxon>Amphipoda</taxon>
        <taxon>Amphilochidea</taxon>
        <taxon>Lysianassida</taxon>
        <taxon>Lysianassidira</taxon>
        <taxon>Lysianassoidea</taxon>
        <taxon>Lysianassidae</taxon>
        <taxon>Hirondellea</taxon>
    </lineage>
</organism>
<reference evidence="6" key="1">
    <citation type="submission" date="2017-11" db="EMBL/GenBank/DDBJ databases">
        <title>The sensing device of the deep-sea amphipod.</title>
        <authorList>
            <person name="Kobayashi H."/>
            <person name="Nagahama T."/>
            <person name="Arai W."/>
            <person name="Sasagawa Y."/>
            <person name="Umeda M."/>
            <person name="Hayashi T."/>
            <person name="Nikaido I."/>
            <person name="Watanabe H."/>
            <person name="Oguri K."/>
            <person name="Kitazato H."/>
            <person name="Fujioka K."/>
            <person name="Kido Y."/>
            <person name="Takami H."/>
        </authorList>
    </citation>
    <scope>NUCLEOTIDE SEQUENCE</scope>
    <source>
        <tissue evidence="6">Whole body</tissue>
    </source>
</reference>
<dbReference type="GO" id="GO:0061928">
    <property type="term" value="F:glutathione specific gamma-glutamylcyclotransferase activity"/>
    <property type="evidence" value="ECO:0007669"/>
    <property type="project" value="UniProtKB-EC"/>
</dbReference>
<evidence type="ECO:0000256" key="4">
    <source>
        <dbReference type="ARBA" id="ARBA00048073"/>
    </source>
</evidence>
<dbReference type="CDD" id="cd06661">
    <property type="entry name" value="GGCT_like"/>
    <property type="match status" value="1"/>
</dbReference>
<evidence type="ECO:0000313" key="5">
    <source>
        <dbReference type="EMBL" id="LAB68820.1"/>
    </source>
</evidence>
<dbReference type="EMBL" id="IACT01003543">
    <property type="protein sequence ID" value="LAC22781.1"/>
    <property type="molecule type" value="mRNA"/>
</dbReference>
<dbReference type="EC" id="4.3.2.7" evidence="2"/>
<protein>
    <recommendedName>
        <fullName evidence="2">glutathione-specific gamma-glutamylcyclotransferase</fullName>
        <ecNumber evidence="2">4.3.2.7</ecNumber>
    </recommendedName>
</protein>
<dbReference type="InterPro" id="IPR013024">
    <property type="entry name" value="GGCT-like"/>
</dbReference>
<evidence type="ECO:0000313" key="6">
    <source>
        <dbReference type="EMBL" id="LAC22781.1"/>
    </source>
</evidence>
<dbReference type="PANTHER" id="PTHR12192">
    <property type="entry name" value="CATION TRANSPORT PROTEIN CHAC-RELATED"/>
    <property type="match status" value="1"/>
</dbReference>
<accession>A0A2P2I4M7</accession>
<dbReference type="InterPro" id="IPR036568">
    <property type="entry name" value="GGCT-like_sf"/>
</dbReference>
<evidence type="ECO:0000256" key="3">
    <source>
        <dbReference type="ARBA" id="ARBA00023239"/>
    </source>
</evidence>
<dbReference type="PANTHER" id="PTHR12192:SF26">
    <property type="entry name" value="GLUTATHIONE-SPECIFIC GAMMA-GLUTAMYLCYCLOTRANSFERASE 1"/>
    <property type="match status" value="1"/>
</dbReference>
<keyword evidence="3" id="KW-0456">Lyase</keyword>